<keyword evidence="15 20" id="KW-0408">Iron</keyword>
<dbReference type="GO" id="GO:0008270">
    <property type="term" value="F:zinc ion binding"/>
    <property type="evidence" value="ECO:0007669"/>
    <property type="project" value="UniProtKB-KW"/>
</dbReference>
<dbReference type="GO" id="GO:0003887">
    <property type="term" value="F:DNA-directed DNA polymerase activity"/>
    <property type="evidence" value="ECO:0007669"/>
    <property type="project" value="UniProtKB-KW"/>
</dbReference>
<dbReference type="CDD" id="cd05777">
    <property type="entry name" value="DNA_polB_delta_exo"/>
    <property type="match status" value="1"/>
</dbReference>
<dbReference type="GO" id="GO:0000166">
    <property type="term" value="F:nucleotide binding"/>
    <property type="evidence" value="ECO:0007669"/>
    <property type="project" value="InterPro"/>
</dbReference>
<name>A0A427XRN1_9TREE</name>
<evidence type="ECO:0000256" key="14">
    <source>
        <dbReference type="ARBA" id="ARBA00022932"/>
    </source>
</evidence>
<keyword evidence="18 20" id="KW-0539">Nucleus</keyword>
<dbReference type="SUPFAM" id="SSF56672">
    <property type="entry name" value="DNA/RNA polymerases"/>
    <property type="match status" value="1"/>
</dbReference>
<dbReference type="InterPro" id="IPR036397">
    <property type="entry name" value="RNaseH_sf"/>
</dbReference>
<feature type="compositionally biased region" description="Acidic residues" evidence="21">
    <location>
        <begin position="17"/>
        <end position="26"/>
    </location>
</feature>
<evidence type="ECO:0000256" key="1">
    <source>
        <dbReference type="ARBA" id="ARBA00001966"/>
    </source>
</evidence>
<dbReference type="FunFam" id="1.10.132.60:FF:000001">
    <property type="entry name" value="DNA polymerase"/>
    <property type="match status" value="1"/>
</dbReference>
<keyword evidence="4 20" id="KW-0004">4Fe-4S</keyword>
<evidence type="ECO:0000256" key="16">
    <source>
        <dbReference type="ARBA" id="ARBA00023014"/>
    </source>
</evidence>
<keyword evidence="14 20" id="KW-0239">DNA-directed DNA polymerase</keyword>
<dbReference type="Pfam" id="PF14260">
    <property type="entry name" value="zf-C4pol"/>
    <property type="match status" value="1"/>
</dbReference>
<dbReference type="InterPro" id="IPR043502">
    <property type="entry name" value="DNA/RNA_pol_sf"/>
</dbReference>
<comment type="similarity">
    <text evidence="3 20">Belongs to the DNA polymerase type-B family.</text>
</comment>
<dbReference type="InterPro" id="IPR017964">
    <property type="entry name" value="DNA-dir_DNA_pol_B_CS"/>
</dbReference>
<feature type="domain" description="DNA-directed DNA polymerase family B exonuclease" evidence="23">
    <location>
        <begin position="177"/>
        <end position="409"/>
    </location>
</feature>
<evidence type="ECO:0000256" key="6">
    <source>
        <dbReference type="ARBA" id="ARBA00022695"/>
    </source>
</evidence>
<evidence type="ECO:0000256" key="4">
    <source>
        <dbReference type="ARBA" id="ARBA00022485"/>
    </source>
</evidence>
<dbReference type="Gene3D" id="1.10.132.60">
    <property type="entry name" value="DNA polymerase family B, C-terminal domain"/>
    <property type="match status" value="1"/>
</dbReference>
<keyword evidence="6 20" id="KW-0548">Nucleotidyltransferase</keyword>
<dbReference type="AlphaFoldDB" id="A0A427XRN1"/>
<dbReference type="SUPFAM" id="SSF53098">
    <property type="entry name" value="Ribonuclease H-like"/>
    <property type="match status" value="1"/>
</dbReference>
<comment type="cofactor">
    <cofactor evidence="1 20">
        <name>[4Fe-4S] cluster</name>
        <dbReference type="ChEBI" id="CHEBI:49883"/>
    </cofactor>
</comment>
<dbReference type="FunFam" id="3.30.420.10:FF:000004">
    <property type="entry name" value="DNA polymerase"/>
    <property type="match status" value="1"/>
</dbReference>
<accession>A0A427XRN1</accession>
<comment type="catalytic activity">
    <reaction evidence="19 20">
        <text>DNA(n) + a 2'-deoxyribonucleoside 5'-triphosphate = DNA(n+1) + diphosphate</text>
        <dbReference type="Rhea" id="RHEA:22508"/>
        <dbReference type="Rhea" id="RHEA-COMP:17339"/>
        <dbReference type="Rhea" id="RHEA-COMP:17340"/>
        <dbReference type="ChEBI" id="CHEBI:33019"/>
        <dbReference type="ChEBI" id="CHEBI:61560"/>
        <dbReference type="ChEBI" id="CHEBI:173112"/>
        <dbReference type="EC" id="2.7.7.7"/>
    </reaction>
</comment>
<keyword evidence="16 20" id="KW-0411">Iron-sulfur</keyword>
<dbReference type="GO" id="GO:0045004">
    <property type="term" value="P:DNA replication proofreading"/>
    <property type="evidence" value="ECO:0007669"/>
    <property type="project" value="TreeGrafter"/>
</dbReference>
<evidence type="ECO:0000256" key="8">
    <source>
        <dbReference type="ARBA" id="ARBA00022722"/>
    </source>
</evidence>
<dbReference type="OrthoDB" id="2414538at2759"/>
<evidence type="ECO:0000256" key="10">
    <source>
        <dbReference type="ARBA" id="ARBA00022771"/>
    </source>
</evidence>
<keyword evidence="26" id="KW-1185">Reference proteome</keyword>
<dbReference type="PANTHER" id="PTHR10322">
    <property type="entry name" value="DNA POLYMERASE CATALYTIC SUBUNIT"/>
    <property type="match status" value="1"/>
</dbReference>
<dbReference type="NCBIfam" id="TIGR00592">
    <property type="entry name" value="pol2"/>
    <property type="match status" value="1"/>
</dbReference>
<dbReference type="GO" id="GO:0006287">
    <property type="term" value="P:base-excision repair, gap-filling"/>
    <property type="evidence" value="ECO:0007669"/>
    <property type="project" value="TreeGrafter"/>
</dbReference>
<dbReference type="InterPro" id="IPR012337">
    <property type="entry name" value="RNaseH-like_sf"/>
</dbReference>
<dbReference type="EC" id="2.7.7.7" evidence="20"/>
<dbReference type="PANTHER" id="PTHR10322:SF23">
    <property type="entry name" value="DNA POLYMERASE DELTA CATALYTIC SUBUNIT"/>
    <property type="match status" value="1"/>
</dbReference>
<evidence type="ECO:0000313" key="26">
    <source>
        <dbReference type="Proteomes" id="UP000279259"/>
    </source>
</evidence>
<dbReference type="Pfam" id="PF03104">
    <property type="entry name" value="DNA_pol_B_exo1"/>
    <property type="match status" value="1"/>
</dbReference>
<evidence type="ECO:0000256" key="11">
    <source>
        <dbReference type="ARBA" id="ARBA00022801"/>
    </source>
</evidence>
<dbReference type="InterPro" id="IPR025687">
    <property type="entry name" value="Znf-C4pol"/>
</dbReference>
<dbReference type="FunFam" id="1.10.287.690:FF:000001">
    <property type="entry name" value="DNA polymerase"/>
    <property type="match status" value="1"/>
</dbReference>
<keyword evidence="5 20" id="KW-0808">Transferase</keyword>
<evidence type="ECO:0000256" key="15">
    <source>
        <dbReference type="ARBA" id="ARBA00023004"/>
    </source>
</evidence>
<evidence type="ECO:0000256" key="5">
    <source>
        <dbReference type="ARBA" id="ARBA00022679"/>
    </source>
</evidence>
<keyword evidence="8" id="KW-0540">Nuclease</keyword>
<dbReference type="EMBL" id="RSCD01000030">
    <property type="protein sequence ID" value="RSH81490.1"/>
    <property type="molecule type" value="Genomic_DNA"/>
</dbReference>
<sequence length="1036" mass="116045">MPEPKRRKLSPSLIDQLEAEGEESDSIETSAAWPRPAPPNLDPSRDAVVFQQIEIEEAADSRGPLLRLFGVTQAGNSVLAHVHGFRPYFYVAAPSGFLNKDLEPLKDTINSAVTSPVPPVVSCAVFNRKSLWGYRGNESVPFIKITCADPKALPRVKGAFERGQIDFNGLFPPEIMTYESNIAYTLRFMIDTKIVGMNWVEIPAGSYTSVPPKSLCQIEVSCDYHAIISHQPEGDYLKIAPLRILSFDIECAGRKGIFPEAHIDPVIQIAAMVTRHGETKPFIRNVFTLNTCAHIVGSQVLEFRAEKDLLLSWRKFVEKVDPDMIIGYNTTNFDLPYLLDRAKALKLPDFAFLGRMIGVRTEVKDTHFSSKAYGQRDSKAVNMEGRLQLDMLQVMQRDYKLRSYTLNAVCAQFLGEQKEDVHHSIITELQNGTADSRRRLAVYCIKDAYLPQRLLDKLMSFVNYTEMARVTGVPFNYLLSRGQQIKVISQLYRAAGEAGYIIPALKSEGTDEQYEGATVIEPSKGFYDVPIATLDFASLYPSIMMAHNLCYTTLLDRATIDRLKLVEGEDYVHTPNNDYFATSKRRRGLLPTVLENLLSARKRAKADLKLEKDPFKRAVLDGRQLALKISANSVYGFTGATVGKLPCLAISSSVTAYGRQMIEFTKSEVEAEYCVKNGYDHDAKVIYGDTDSVMVRFGCPDLPSAMRLGAEAADLVSAKFVKPIKLEFEKVYYPYLLISKKRYAGLYWTKPEKYDKMDTKGIETVRRDNCRLVSTVIETCLFKMLIDRDVKGAEDYVKSTIADLLQNKIDMSQLVITKALAKADYAAKQAHVELAERMKKRDAGSAPALGDRVAYVIVKGIKGAAAYEKSEDPLYVLEHNVPIDTRYYLENQLSKPLMRIFEPILGEKASSLLAGEHTRSIQIATPTIGGLMKFAVKTVTCLGCKTPLRSNKDGAVCVNCRPKLAELYQKQVATTSSLQIDFARLWTQCQRCQGSLHQDVICTSADCPIYYRRTARQKEVAGAVAQLDRFEKEAVW</sequence>
<evidence type="ECO:0000256" key="3">
    <source>
        <dbReference type="ARBA" id="ARBA00005755"/>
    </source>
</evidence>
<keyword evidence="7 20" id="KW-0235">DNA replication</keyword>
<dbReference type="CDD" id="cd05533">
    <property type="entry name" value="POLBc_delta"/>
    <property type="match status" value="1"/>
</dbReference>
<evidence type="ECO:0000259" key="24">
    <source>
        <dbReference type="Pfam" id="PF14260"/>
    </source>
</evidence>
<keyword evidence="17 20" id="KW-0238">DNA-binding</keyword>
<dbReference type="Gene3D" id="1.10.287.690">
    <property type="entry name" value="Helix hairpin bin"/>
    <property type="match status" value="1"/>
</dbReference>
<dbReference type="Gene3D" id="3.30.342.10">
    <property type="entry name" value="DNA Polymerase, chain B, domain 1"/>
    <property type="match status" value="1"/>
</dbReference>
<proteinExistence type="inferred from homology"/>
<gene>
    <name evidence="25" type="primary">POL3</name>
    <name evidence="25" type="ORF">EHS25_006847</name>
</gene>
<dbReference type="GO" id="GO:0051539">
    <property type="term" value="F:4 iron, 4 sulfur cluster binding"/>
    <property type="evidence" value="ECO:0007669"/>
    <property type="project" value="UniProtKB-KW"/>
</dbReference>
<dbReference type="Pfam" id="PF00136">
    <property type="entry name" value="DNA_pol_B"/>
    <property type="match status" value="1"/>
</dbReference>
<dbReference type="GO" id="GO:0008296">
    <property type="term" value="F:3'-5'-DNA exonuclease activity"/>
    <property type="evidence" value="ECO:0007669"/>
    <property type="project" value="TreeGrafter"/>
</dbReference>
<evidence type="ECO:0000256" key="19">
    <source>
        <dbReference type="ARBA" id="ARBA00049244"/>
    </source>
</evidence>
<keyword evidence="11" id="KW-0378">Hydrolase</keyword>
<protein>
    <recommendedName>
        <fullName evidence="20">DNA polymerase</fullName>
        <ecNumber evidence="20">2.7.7.7</ecNumber>
    </recommendedName>
</protein>
<evidence type="ECO:0000313" key="25">
    <source>
        <dbReference type="EMBL" id="RSH81490.1"/>
    </source>
</evidence>
<dbReference type="PRINTS" id="PR00106">
    <property type="entry name" value="DNAPOLB"/>
</dbReference>
<feature type="region of interest" description="Disordered" evidence="21">
    <location>
        <begin position="1"/>
        <end position="44"/>
    </location>
</feature>
<dbReference type="GO" id="GO:0003677">
    <property type="term" value="F:DNA binding"/>
    <property type="evidence" value="ECO:0007669"/>
    <property type="project" value="UniProtKB-KW"/>
</dbReference>
<feature type="domain" description="DNA-directed DNA polymerase family B multifunctional" evidence="22">
    <location>
        <begin position="473"/>
        <end position="904"/>
    </location>
</feature>
<evidence type="ECO:0000259" key="22">
    <source>
        <dbReference type="Pfam" id="PF00136"/>
    </source>
</evidence>
<evidence type="ECO:0000259" key="23">
    <source>
        <dbReference type="Pfam" id="PF03104"/>
    </source>
</evidence>
<dbReference type="InterPro" id="IPR006172">
    <property type="entry name" value="DNA-dir_DNA_pol_B"/>
</dbReference>
<evidence type="ECO:0000256" key="18">
    <source>
        <dbReference type="ARBA" id="ARBA00023242"/>
    </source>
</evidence>
<evidence type="ECO:0000256" key="7">
    <source>
        <dbReference type="ARBA" id="ARBA00022705"/>
    </source>
</evidence>
<keyword evidence="12 20" id="KW-0862">Zinc</keyword>
<organism evidence="25 26">
    <name type="scientific">Saitozyma podzolica</name>
    <dbReference type="NCBI Taxonomy" id="1890683"/>
    <lineage>
        <taxon>Eukaryota</taxon>
        <taxon>Fungi</taxon>
        <taxon>Dikarya</taxon>
        <taxon>Basidiomycota</taxon>
        <taxon>Agaricomycotina</taxon>
        <taxon>Tremellomycetes</taxon>
        <taxon>Tremellales</taxon>
        <taxon>Trimorphomycetaceae</taxon>
        <taxon>Saitozyma</taxon>
    </lineage>
</organism>
<dbReference type="InterPro" id="IPR006134">
    <property type="entry name" value="DNA-dir_DNA_pol_B_multi_dom"/>
</dbReference>
<evidence type="ECO:0000256" key="12">
    <source>
        <dbReference type="ARBA" id="ARBA00022833"/>
    </source>
</evidence>
<dbReference type="Proteomes" id="UP000279259">
    <property type="component" value="Unassembled WGS sequence"/>
</dbReference>
<dbReference type="Gene3D" id="3.90.1600.10">
    <property type="entry name" value="Palm domain of DNA polymerase"/>
    <property type="match status" value="1"/>
</dbReference>
<keyword evidence="10 20" id="KW-0863">Zinc-finger</keyword>
<dbReference type="InterPro" id="IPR023211">
    <property type="entry name" value="DNA_pol_palm_dom_sf"/>
</dbReference>
<dbReference type="InterPro" id="IPR050240">
    <property type="entry name" value="DNA_pol_type-B"/>
</dbReference>
<dbReference type="InterPro" id="IPR042087">
    <property type="entry name" value="DNA_pol_B_thumb"/>
</dbReference>
<comment type="subcellular location">
    <subcellularLocation>
        <location evidence="2 20">Nucleus</location>
    </subcellularLocation>
</comment>
<dbReference type="STRING" id="1890683.A0A427XRN1"/>
<dbReference type="SMART" id="SM00486">
    <property type="entry name" value="POLBc"/>
    <property type="match status" value="1"/>
</dbReference>
<keyword evidence="9 20" id="KW-0479">Metal-binding</keyword>
<dbReference type="Gene3D" id="3.30.420.10">
    <property type="entry name" value="Ribonuclease H-like superfamily/Ribonuclease H"/>
    <property type="match status" value="1"/>
</dbReference>
<evidence type="ECO:0000256" key="13">
    <source>
        <dbReference type="ARBA" id="ARBA00022839"/>
    </source>
</evidence>
<dbReference type="InterPro" id="IPR006133">
    <property type="entry name" value="DNA-dir_DNA_pol_B_exonuc"/>
</dbReference>
<comment type="caution">
    <text evidence="25">The sequence shown here is derived from an EMBL/GenBank/DDBJ whole genome shotgun (WGS) entry which is preliminary data.</text>
</comment>
<evidence type="ECO:0000256" key="17">
    <source>
        <dbReference type="ARBA" id="ARBA00023125"/>
    </source>
</evidence>
<reference evidence="25 26" key="1">
    <citation type="submission" date="2018-11" db="EMBL/GenBank/DDBJ databases">
        <title>Genome sequence of Saitozyma podzolica DSM 27192.</title>
        <authorList>
            <person name="Aliyu H."/>
            <person name="Gorte O."/>
            <person name="Ochsenreither K."/>
        </authorList>
    </citation>
    <scope>NUCLEOTIDE SEQUENCE [LARGE SCALE GENOMIC DNA]</scope>
    <source>
        <strain evidence="25 26">DSM 27192</strain>
    </source>
</reference>
<evidence type="ECO:0000256" key="20">
    <source>
        <dbReference type="RuleBase" id="RU000442"/>
    </source>
</evidence>
<dbReference type="PROSITE" id="PS00116">
    <property type="entry name" value="DNA_POLYMERASE_B"/>
    <property type="match status" value="1"/>
</dbReference>
<feature type="domain" description="C4-type zinc-finger of DNA polymerase delta" evidence="24">
    <location>
        <begin position="941"/>
        <end position="1013"/>
    </location>
</feature>
<evidence type="ECO:0000256" key="21">
    <source>
        <dbReference type="SAM" id="MobiDB-lite"/>
    </source>
</evidence>
<evidence type="ECO:0000256" key="9">
    <source>
        <dbReference type="ARBA" id="ARBA00022723"/>
    </source>
</evidence>
<keyword evidence="13" id="KW-0269">Exonuclease</keyword>
<dbReference type="GO" id="GO:0006297">
    <property type="term" value="P:nucleotide-excision repair, DNA gap filling"/>
    <property type="evidence" value="ECO:0007669"/>
    <property type="project" value="TreeGrafter"/>
</dbReference>
<evidence type="ECO:0000256" key="2">
    <source>
        <dbReference type="ARBA" id="ARBA00004123"/>
    </source>
</evidence>
<dbReference type="GO" id="GO:0043625">
    <property type="term" value="C:delta DNA polymerase complex"/>
    <property type="evidence" value="ECO:0007669"/>
    <property type="project" value="TreeGrafter"/>
</dbReference>